<proteinExistence type="predicted"/>
<feature type="transmembrane region" description="Helical" evidence="1">
    <location>
        <begin position="18"/>
        <end position="36"/>
    </location>
</feature>
<keyword evidence="3" id="KW-1185">Reference proteome</keyword>
<sequence length="95" mass="10289">MSDEQNMGLLQLALQRSVVIRAVRIAAVVGLVLAIINHGDKLISGEVTAVTAFKMGLTFLVPYCVSTFSSVLAIRERLQLINPAEGQTPIQGRRL</sequence>
<gene>
    <name evidence="2" type="ORF">GCM10022404_02940</name>
</gene>
<evidence type="ECO:0000313" key="2">
    <source>
        <dbReference type="EMBL" id="GAA3855147.1"/>
    </source>
</evidence>
<dbReference type="InterPro" id="IPR047700">
    <property type="entry name" value="NrtS-like"/>
</dbReference>
<accession>A0ABP7JVH4</accession>
<dbReference type="EMBL" id="BAABDF010000002">
    <property type="protein sequence ID" value="GAA3855147.1"/>
    <property type="molecule type" value="Genomic_DNA"/>
</dbReference>
<comment type="caution">
    <text evidence="2">The sequence shown here is derived from an EMBL/GenBank/DDBJ whole genome shotgun (WGS) entry which is preliminary data.</text>
</comment>
<keyword evidence="1" id="KW-0812">Transmembrane</keyword>
<dbReference type="Proteomes" id="UP001399917">
    <property type="component" value="Unassembled WGS sequence"/>
</dbReference>
<keyword evidence="1" id="KW-0472">Membrane</keyword>
<evidence type="ECO:0008006" key="4">
    <source>
        <dbReference type="Google" id="ProtNLM"/>
    </source>
</evidence>
<keyword evidence="1" id="KW-1133">Transmembrane helix</keyword>
<feature type="transmembrane region" description="Helical" evidence="1">
    <location>
        <begin position="56"/>
        <end position="74"/>
    </location>
</feature>
<evidence type="ECO:0000256" key="1">
    <source>
        <dbReference type="SAM" id="Phobius"/>
    </source>
</evidence>
<dbReference type="NCBIfam" id="NF038050">
    <property type="entry name" value="NrtS"/>
    <property type="match status" value="1"/>
</dbReference>
<reference evidence="3" key="1">
    <citation type="journal article" date="2019" name="Int. J. Syst. Evol. Microbiol.">
        <title>The Global Catalogue of Microorganisms (GCM) 10K type strain sequencing project: providing services to taxonomists for standard genome sequencing and annotation.</title>
        <authorList>
            <consortium name="The Broad Institute Genomics Platform"/>
            <consortium name="The Broad Institute Genome Sequencing Center for Infectious Disease"/>
            <person name="Wu L."/>
            <person name="Ma J."/>
        </authorList>
    </citation>
    <scope>NUCLEOTIDE SEQUENCE [LARGE SCALE GENOMIC DNA]</scope>
    <source>
        <strain evidence="3">JCM 17190</strain>
    </source>
</reference>
<evidence type="ECO:0000313" key="3">
    <source>
        <dbReference type="Proteomes" id="UP001399917"/>
    </source>
</evidence>
<organism evidence="2 3">
    <name type="scientific">Celeribacter arenosi</name>
    <dbReference type="NCBI Taxonomy" id="792649"/>
    <lineage>
        <taxon>Bacteria</taxon>
        <taxon>Pseudomonadati</taxon>
        <taxon>Pseudomonadota</taxon>
        <taxon>Alphaproteobacteria</taxon>
        <taxon>Rhodobacterales</taxon>
        <taxon>Roseobacteraceae</taxon>
        <taxon>Celeribacter</taxon>
    </lineage>
</organism>
<protein>
    <recommendedName>
        <fullName evidence="4">Phosphoenolpyruvate protein kinase</fullName>
    </recommendedName>
</protein>
<name>A0ABP7JVH4_9RHOB</name>
<dbReference type="RefSeq" id="WP_344842494.1">
    <property type="nucleotide sequence ID" value="NZ_BAABDF010000002.1"/>
</dbReference>